<dbReference type="OrthoDB" id="2422867at2759"/>
<dbReference type="Pfam" id="PF10551">
    <property type="entry name" value="MULE"/>
    <property type="match status" value="1"/>
</dbReference>
<feature type="domain" description="MULE transposase" evidence="1">
    <location>
        <begin position="29"/>
        <end position="135"/>
    </location>
</feature>
<reference evidence="2" key="1">
    <citation type="submission" date="2020-12" db="EMBL/GenBank/DDBJ databases">
        <title>Metabolic potential, ecology and presence of endohyphal bacteria is reflected in genomic diversity of Mucoromycotina.</title>
        <authorList>
            <person name="Muszewska A."/>
            <person name="Okrasinska A."/>
            <person name="Steczkiewicz K."/>
            <person name="Drgas O."/>
            <person name="Orlowska M."/>
            <person name="Perlinska-Lenart U."/>
            <person name="Aleksandrzak-Piekarczyk T."/>
            <person name="Szatraj K."/>
            <person name="Zielenkiewicz U."/>
            <person name="Pilsyk S."/>
            <person name="Malc E."/>
            <person name="Mieczkowski P."/>
            <person name="Kruszewska J.S."/>
            <person name="Biernat P."/>
            <person name="Pawlowska J."/>
        </authorList>
    </citation>
    <scope>NUCLEOTIDE SEQUENCE</scope>
    <source>
        <strain evidence="2">WA0000017839</strain>
    </source>
</reference>
<evidence type="ECO:0000313" key="3">
    <source>
        <dbReference type="Proteomes" id="UP000603453"/>
    </source>
</evidence>
<name>A0A8H7R121_9FUNG</name>
<dbReference type="Proteomes" id="UP000603453">
    <property type="component" value="Unassembled WGS sequence"/>
</dbReference>
<dbReference type="AlphaFoldDB" id="A0A8H7R121"/>
<gene>
    <name evidence="2" type="ORF">INT47_008877</name>
</gene>
<sequence length="145" mass="16825">MTDNDERICCVFFIHQHGIDEARKLSECIVIDATYKTNPYKMVLLNFVVVGTLRSKEKPKQSTTVPIAGHWMDRETGDRYRWALKCFREIVWPVGGSTEDLLKCFVTDNDEALSGAIKFVFPDSKQILCWIHVQRNLSKKRQDIM</sequence>
<proteinExistence type="predicted"/>
<organism evidence="2 3">
    <name type="scientific">Mucor saturninus</name>
    <dbReference type="NCBI Taxonomy" id="64648"/>
    <lineage>
        <taxon>Eukaryota</taxon>
        <taxon>Fungi</taxon>
        <taxon>Fungi incertae sedis</taxon>
        <taxon>Mucoromycota</taxon>
        <taxon>Mucoromycotina</taxon>
        <taxon>Mucoromycetes</taxon>
        <taxon>Mucorales</taxon>
        <taxon>Mucorineae</taxon>
        <taxon>Mucoraceae</taxon>
        <taxon>Mucor</taxon>
    </lineage>
</organism>
<comment type="caution">
    <text evidence="2">The sequence shown here is derived from an EMBL/GenBank/DDBJ whole genome shotgun (WGS) entry which is preliminary data.</text>
</comment>
<evidence type="ECO:0000259" key="1">
    <source>
        <dbReference type="Pfam" id="PF10551"/>
    </source>
</evidence>
<dbReference type="PANTHER" id="PTHR47718">
    <property type="entry name" value="OS01G0519700 PROTEIN"/>
    <property type="match status" value="1"/>
</dbReference>
<keyword evidence="3" id="KW-1185">Reference proteome</keyword>
<accession>A0A8H7R121</accession>
<protein>
    <recommendedName>
        <fullName evidence="1">MULE transposase domain-containing protein</fullName>
    </recommendedName>
</protein>
<dbReference type="EMBL" id="JAEPRD010000061">
    <property type="protein sequence ID" value="KAG2202406.1"/>
    <property type="molecule type" value="Genomic_DNA"/>
</dbReference>
<dbReference type="InterPro" id="IPR018289">
    <property type="entry name" value="MULE_transposase_dom"/>
</dbReference>
<dbReference type="PANTHER" id="PTHR47718:SF3">
    <property type="entry name" value="PROTEIN FAR1-RELATED SEQUENCE 5-LIKE"/>
    <property type="match status" value="1"/>
</dbReference>
<evidence type="ECO:0000313" key="2">
    <source>
        <dbReference type="EMBL" id="KAG2202406.1"/>
    </source>
</evidence>